<gene>
    <name evidence="2" type="ORF">METZ01_LOCUS74823</name>
</gene>
<dbReference type="GO" id="GO:0004222">
    <property type="term" value="F:metalloendopeptidase activity"/>
    <property type="evidence" value="ECO:0007669"/>
    <property type="project" value="TreeGrafter"/>
</dbReference>
<organism evidence="2">
    <name type="scientific">marine metagenome</name>
    <dbReference type="NCBI Taxonomy" id="408172"/>
    <lineage>
        <taxon>unclassified sequences</taxon>
        <taxon>metagenomes</taxon>
        <taxon>ecological metagenomes</taxon>
    </lineage>
</organism>
<dbReference type="InterPro" id="IPR050570">
    <property type="entry name" value="Cell_wall_metabolism_enzyme"/>
</dbReference>
<dbReference type="SUPFAM" id="SSF51261">
    <property type="entry name" value="Duplicated hybrid motif"/>
    <property type="match status" value="1"/>
</dbReference>
<dbReference type="Gene3D" id="2.60.40.1590">
    <property type="entry name" value="Peptidoglycan hydrolase domains"/>
    <property type="match status" value="1"/>
</dbReference>
<accession>A0A381U1H6</accession>
<dbReference type="PANTHER" id="PTHR21666">
    <property type="entry name" value="PEPTIDASE-RELATED"/>
    <property type="match status" value="1"/>
</dbReference>
<dbReference type="InterPro" id="IPR011055">
    <property type="entry name" value="Dup_hybrid_motif"/>
</dbReference>
<reference evidence="2" key="1">
    <citation type="submission" date="2018-05" db="EMBL/GenBank/DDBJ databases">
        <authorList>
            <person name="Lanie J.A."/>
            <person name="Ng W.-L."/>
            <person name="Kazmierczak K.M."/>
            <person name="Andrzejewski T.M."/>
            <person name="Davidsen T.M."/>
            <person name="Wayne K.J."/>
            <person name="Tettelin H."/>
            <person name="Glass J.I."/>
            <person name="Rusch D."/>
            <person name="Podicherti R."/>
            <person name="Tsui H.-C.T."/>
            <person name="Winkler M.E."/>
        </authorList>
    </citation>
    <scope>NUCLEOTIDE SEQUENCE</scope>
</reference>
<dbReference type="InterPro" id="IPR016047">
    <property type="entry name" value="M23ase_b-sheet_dom"/>
</dbReference>
<feature type="domain" description="M23ase beta-sheet core" evidence="1">
    <location>
        <begin position="195"/>
        <end position="289"/>
    </location>
</feature>
<dbReference type="AlphaFoldDB" id="A0A381U1H6"/>
<proteinExistence type="predicted"/>
<evidence type="ECO:0000259" key="1">
    <source>
        <dbReference type="Pfam" id="PF01551"/>
    </source>
</evidence>
<dbReference type="PANTHER" id="PTHR21666:SF285">
    <property type="entry name" value="M23 FAMILY METALLOPEPTIDASE"/>
    <property type="match status" value="1"/>
</dbReference>
<dbReference type="Gene3D" id="2.70.70.10">
    <property type="entry name" value="Glucose Permease (Domain IIA)"/>
    <property type="match status" value="1"/>
</dbReference>
<dbReference type="Pfam" id="PF01551">
    <property type="entry name" value="Peptidase_M23"/>
    <property type="match status" value="1"/>
</dbReference>
<evidence type="ECO:0000313" key="2">
    <source>
        <dbReference type="EMBL" id="SVA21969.1"/>
    </source>
</evidence>
<name>A0A381U1H6_9ZZZZ</name>
<dbReference type="EMBL" id="UINC01005540">
    <property type="protein sequence ID" value="SVA21969.1"/>
    <property type="molecule type" value="Genomic_DNA"/>
</dbReference>
<dbReference type="CDD" id="cd12797">
    <property type="entry name" value="M23_peptidase"/>
    <property type="match status" value="1"/>
</dbReference>
<sequence>MDRMRIIGKGIVLFFVMVAVPTVTTTSQELPLTMEVSHYARSLQPGEVVRVTATFSRPVGTVRASAFGSVVSFQPTGDQRMWSGLVGIDLDVKIGEHLISIVGTSPNGITARTEHPLAVISKEFATRRLTVAPEYVTPPDEVIERIQREGARTTKLFNTQTPIAYWSGAFLRPVTGAATSAFGRRSVFNGQARSPHSGADFRASQGTPVKAPNSGIVVLANDLYFSGNCVIIDHGLGLYSFFAHLSRIGVAEGDRVASGDIIGDVGATGRVTGPHLHWTVRLNTARVDPLSLMAVLADGG</sequence>
<protein>
    <recommendedName>
        <fullName evidence="1">M23ase beta-sheet core domain-containing protein</fullName>
    </recommendedName>
</protein>